<dbReference type="AlphaFoldDB" id="A0A9N8Z9R8"/>
<evidence type="ECO:0000256" key="4">
    <source>
        <dbReference type="ARBA" id="ARBA00023242"/>
    </source>
</evidence>
<dbReference type="OrthoDB" id="437078at2759"/>
<evidence type="ECO:0000256" key="5">
    <source>
        <dbReference type="ARBA" id="ARBA00023306"/>
    </source>
</evidence>
<dbReference type="Proteomes" id="UP000789739">
    <property type="component" value="Unassembled WGS sequence"/>
</dbReference>
<dbReference type="GO" id="GO:0000076">
    <property type="term" value="P:DNA replication checkpoint signaling"/>
    <property type="evidence" value="ECO:0007669"/>
    <property type="project" value="UniProtKB-UniRule"/>
</dbReference>
<evidence type="ECO:0000259" key="8">
    <source>
        <dbReference type="Pfam" id="PF07962"/>
    </source>
</evidence>
<keyword evidence="3 6" id="KW-0227">DNA damage</keyword>
<feature type="compositionally biased region" description="Basic and acidic residues" evidence="7">
    <location>
        <begin position="165"/>
        <end position="187"/>
    </location>
</feature>
<dbReference type="GO" id="GO:0031297">
    <property type="term" value="P:replication fork processing"/>
    <property type="evidence" value="ECO:0007669"/>
    <property type="project" value="UniProtKB-UniRule"/>
</dbReference>
<dbReference type="InterPro" id="IPR012923">
    <property type="entry name" value="Csm3"/>
</dbReference>
<dbReference type="GO" id="GO:0006974">
    <property type="term" value="P:DNA damage response"/>
    <property type="evidence" value="ECO:0007669"/>
    <property type="project" value="UniProtKB-KW"/>
</dbReference>
<evidence type="ECO:0000256" key="6">
    <source>
        <dbReference type="RuleBase" id="RU366049"/>
    </source>
</evidence>
<comment type="subcellular location">
    <subcellularLocation>
        <location evidence="1 6">Nucleus</location>
    </subcellularLocation>
</comment>
<feature type="region of interest" description="Disordered" evidence="7">
    <location>
        <begin position="161"/>
        <end position="193"/>
    </location>
</feature>
<dbReference type="GO" id="GO:0043111">
    <property type="term" value="P:replication fork arrest"/>
    <property type="evidence" value="ECO:0007669"/>
    <property type="project" value="TreeGrafter"/>
</dbReference>
<dbReference type="GO" id="GO:0031298">
    <property type="term" value="C:replication fork protection complex"/>
    <property type="evidence" value="ECO:0007669"/>
    <property type="project" value="TreeGrafter"/>
</dbReference>
<dbReference type="PANTHER" id="PTHR13220">
    <property type="entry name" value="TIMELESS INTERACTING-RELATED"/>
    <property type="match status" value="1"/>
</dbReference>
<evidence type="ECO:0000313" key="9">
    <source>
        <dbReference type="EMBL" id="CAG8483018.1"/>
    </source>
</evidence>
<proteinExistence type="inferred from homology"/>
<comment type="similarity">
    <text evidence="2 6">Belongs to the CSM3 family.</text>
</comment>
<feature type="compositionally biased region" description="Acidic residues" evidence="7">
    <location>
        <begin position="1"/>
        <end position="21"/>
    </location>
</feature>
<comment type="function">
    <text evidence="6">Plays an important role in the control of DNA replication and the maintenance of replication fork stability.</text>
</comment>
<evidence type="ECO:0000256" key="2">
    <source>
        <dbReference type="ARBA" id="ARBA00006075"/>
    </source>
</evidence>
<keyword evidence="4 6" id="KW-0539">Nucleus</keyword>
<gene>
    <name evidence="9" type="ORF">PBRASI_LOCUS1686</name>
</gene>
<dbReference type="GO" id="GO:0003677">
    <property type="term" value="F:DNA binding"/>
    <property type="evidence" value="ECO:0007669"/>
    <property type="project" value="TreeGrafter"/>
</dbReference>
<dbReference type="InterPro" id="IPR040038">
    <property type="entry name" value="TIPIN/Csm3/Swi3"/>
</dbReference>
<feature type="region of interest" description="Disordered" evidence="7">
    <location>
        <begin position="1"/>
        <end position="63"/>
    </location>
</feature>
<evidence type="ECO:0000256" key="3">
    <source>
        <dbReference type="ARBA" id="ARBA00022763"/>
    </source>
</evidence>
<accession>A0A9N8Z9R8</accession>
<evidence type="ECO:0000256" key="1">
    <source>
        <dbReference type="ARBA" id="ARBA00004123"/>
    </source>
</evidence>
<comment type="caution">
    <text evidence="9">The sequence shown here is derived from an EMBL/GenBank/DDBJ whole genome shotgun (WGS) entry which is preliminary data.</text>
</comment>
<feature type="domain" description="Chromosome segregation in meiosis protein 3" evidence="8">
    <location>
        <begin position="80"/>
        <end position="160"/>
    </location>
</feature>
<name>A0A9N8Z9R8_9GLOM</name>
<evidence type="ECO:0000313" key="10">
    <source>
        <dbReference type="Proteomes" id="UP000789739"/>
    </source>
</evidence>
<dbReference type="EMBL" id="CAJVPI010000116">
    <property type="protein sequence ID" value="CAG8483018.1"/>
    <property type="molecule type" value="Genomic_DNA"/>
</dbReference>
<sequence length="193" mass="22209">MDEDDDLAFPEFDHYEDDDDIPPLPAPVNFNFEAEDWDAPVESRGSNTENRGPVNVKQEKPRQTIGKAAQPTRKRKSIAKLDVNRLLSEKGLSKLREDAKRLKFQGIEHENADLKTVMNFYRAWIHDLFPKMQFRDAILRVEKICRERRCGITLNAWREGGNNDEGYRGNNDEGDRGNSDEGDRGNNDGDMEN</sequence>
<evidence type="ECO:0000256" key="7">
    <source>
        <dbReference type="SAM" id="MobiDB-lite"/>
    </source>
</evidence>
<dbReference type="Pfam" id="PF07962">
    <property type="entry name" value="Swi3"/>
    <property type="match status" value="1"/>
</dbReference>
<protein>
    <recommendedName>
        <fullName evidence="6">Chromosome segregation in meiosis protein</fullName>
    </recommendedName>
</protein>
<keyword evidence="5 6" id="KW-0131">Cell cycle</keyword>
<reference evidence="9" key="1">
    <citation type="submission" date="2021-06" db="EMBL/GenBank/DDBJ databases">
        <authorList>
            <person name="Kallberg Y."/>
            <person name="Tangrot J."/>
            <person name="Rosling A."/>
        </authorList>
    </citation>
    <scope>NUCLEOTIDE SEQUENCE</scope>
    <source>
        <strain evidence="9">BR232B</strain>
    </source>
</reference>
<dbReference type="PANTHER" id="PTHR13220:SF11">
    <property type="entry name" value="TIMELESS-INTERACTING PROTEIN"/>
    <property type="match status" value="1"/>
</dbReference>
<keyword evidence="10" id="KW-1185">Reference proteome</keyword>
<organism evidence="9 10">
    <name type="scientific">Paraglomus brasilianum</name>
    <dbReference type="NCBI Taxonomy" id="144538"/>
    <lineage>
        <taxon>Eukaryota</taxon>
        <taxon>Fungi</taxon>
        <taxon>Fungi incertae sedis</taxon>
        <taxon>Mucoromycota</taxon>
        <taxon>Glomeromycotina</taxon>
        <taxon>Glomeromycetes</taxon>
        <taxon>Paraglomerales</taxon>
        <taxon>Paraglomeraceae</taxon>
        <taxon>Paraglomus</taxon>
    </lineage>
</organism>